<gene>
    <name evidence="2" type="ORF">DNFV4_03506</name>
</gene>
<feature type="domain" description="DUF5069" evidence="1">
    <location>
        <begin position="18"/>
        <end position="156"/>
    </location>
</feature>
<dbReference type="EMBL" id="OX365700">
    <property type="protein sequence ID" value="CAI4033074.1"/>
    <property type="molecule type" value="Genomic_DNA"/>
</dbReference>
<dbReference type="InterPro" id="IPR031849">
    <property type="entry name" value="DUF5069"/>
</dbReference>
<name>A0AA86N1S4_9BACT</name>
<protein>
    <recommendedName>
        <fullName evidence="1">DUF5069 domain-containing protein</fullName>
    </recommendedName>
</protein>
<dbReference type="Pfam" id="PF16798">
    <property type="entry name" value="DUF5069"/>
    <property type="match status" value="1"/>
</dbReference>
<dbReference type="KEGG" id="nti:DNFV4_03506"/>
<evidence type="ECO:0000313" key="3">
    <source>
        <dbReference type="Proteomes" id="UP001179121"/>
    </source>
</evidence>
<proteinExistence type="predicted"/>
<dbReference type="AlphaFoldDB" id="A0AA86N1S4"/>
<keyword evidence="3" id="KW-1185">Reference proteome</keyword>
<reference evidence="2" key="1">
    <citation type="submission" date="2022-10" db="EMBL/GenBank/DDBJ databases">
        <authorList>
            <person name="Koch H."/>
        </authorList>
    </citation>
    <scope>NUCLEOTIDE SEQUENCE</scope>
    <source>
        <strain evidence="2">DNF</strain>
    </source>
</reference>
<accession>A0AA86N1S4</accession>
<organism evidence="2 3">
    <name type="scientific">Nitrospira tepida</name>
    <dbReference type="NCBI Taxonomy" id="2973512"/>
    <lineage>
        <taxon>Bacteria</taxon>
        <taxon>Pseudomonadati</taxon>
        <taxon>Nitrospirota</taxon>
        <taxon>Nitrospiria</taxon>
        <taxon>Nitrospirales</taxon>
        <taxon>Nitrospiraceae</taxon>
        <taxon>Nitrospira</taxon>
    </lineage>
</organism>
<evidence type="ECO:0000313" key="2">
    <source>
        <dbReference type="EMBL" id="CAI4033074.1"/>
    </source>
</evidence>
<dbReference type="Proteomes" id="UP001179121">
    <property type="component" value="Chromosome"/>
</dbReference>
<evidence type="ECO:0000259" key="1">
    <source>
        <dbReference type="Pfam" id="PF16798"/>
    </source>
</evidence>
<sequence>MRTTSRLFQTLSMDAPLYPRSPKVLLGGLAHLARLIDKIRLRHAGLIQDYHYLTTGFDKSLIELLSIDAQAFKQRVLAGGTDEDLLEWVRTCGRTLSEAETRLWTGKVLTAGPADEAARDRFQGRLRDVAVKRGVPLESLPPVSTWVEAIELDEGRL</sequence>
<dbReference type="RefSeq" id="WP_289269970.1">
    <property type="nucleotide sequence ID" value="NZ_OX365700.1"/>
</dbReference>